<sequence length="32" mass="3692">MSGIYILWPTVLSEKTLFQAGQRKHKKNSKMA</sequence>
<name>A0A2P2QRJ7_RHIMU</name>
<accession>A0A2P2QRJ7</accession>
<evidence type="ECO:0000313" key="1">
    <source>
        <dbReference type="EMBL" id="MBX69607.1"/>
    </source>
</evidence>
<proteinExistence type="predicted"/>
<dbReference type="AlphaFoldDB" id="A0A2P2QRJ7"/>
<organism evidence="1">
    <name type="scientific">Rhizophora mucronata</name>
    <name type="common">Asiatic mangrove</name>
    <dbReference type="NCBI Taxonomy" id="61149"/>
    <lineage>
        <taxon>Eukaryota</taxon>
        <taxon>Viridiplantae</taxon>
        <taxon>Streptophyta</taxon>
        <taxon>Embryophyta</taxon>
        <taxon>Tracheophyta</taxon>
        <taxon>Spermatophyta</taxon>
        <taxon>Magnoliopsida</taxon>
        <taxon>eudicotyledons</taxon>
        <taxon>Gunneridae</taxon>
        <taxon>Pentapetalae</taxon>
        <taxon>rosids</taxon>
        <taxon>fabids</taxon>
        <taxon>Malpighiales</taxon>
        <taxon>Rhizophoraceae</taxon>
        <taxon>Rhizophora</taxon>
    </lineage>
</organism>
<protein>
    <submittedName>
        <fullName evidence="1">Uncharacterized protein</fullName>
    </submittedName>
</protein>
<reference evidence="1" key="1">
    <citation type="submission" date="2018-02" db="EMBL/GenBank/DDBJ databases">
        <title>Rhizophora mucronata_Transcriptome.</title>
        <authorList>
            <person name="Meera S.P."/>
            <person name="Sreeshan A."/>
            <person name="Augustine A."/>
        </authorList>
    </citation>
    <scope>NUCLEOTIDE SEQUENCE</scope>
    <source>
        <tissue evidence="1">Leaf</tissue>
    </source>
</reference>
<dbReference type="EMBL" id="GGEC01089123">
    <property type="protein sequence ID" value="MBX69607.1"/>
    <property type="molecule type" value="Transcribed_RNA"/>
</dbReference>